<dbReference type="PANTHER" id="PTHR30346">
    <property type="entry name" value="TRANSCRIPTIONAL DUAL REGULATOR HCAR-RELATED"/>
    <property type="match status" value="1"/>
</dbReference>
<keyword evidence="2" id="KW-0805">Transcription regulation</keyword>
<protein>
    <submittedName>
        <fullName evidence="6">LysR family transcriptional regulator</fullName>
    </submittedName>
</protein>
<dbReference type="InterPro" id="IPR036388">
    <property type="entry name" value="WH-like_DNA-bd_sf"/>
</dbReference>
<dbReference type="InterPro" id="IPR000847">
    <property type="entry name" value="LysR_HTH_N"/>
</dbReference>
<dbReference type="FunFam" id="1.10.10.10:FF:000001">
    <property type="entry name" value="LysR family transcriptional regulator"/>
    <property type="match status" value="1"/>
</dbReference>
<dbReference type="PROSITE" id="PS50931">
    <property type="entry name" value="HTH_LYSR"/>
    <property type="match status" value="1"/>
</dbReference>
<dbReference type="GO" id="GO:0003677">
    <property type="term" value="F:DNA binding"/>
    <property type="evidence" value="ECO:0007669"/>
    <property type="project" value="UniProtKB-KW"/>
</dbReference>
<dbReference type="Gene3D" id="3.40.190.290">
    <property type="match status" value="1"/>
</dbReference>
<keyword evidence="7" id="KW-1185">Reference proteome</keyword>
<dbReference type="OrthoDB" id="9803735at2"/>
<dbReference type="RefSeq" id="WP_054733401.1">
    <property type="nucleotide sequence ID" value="NZ_AYZM01000035.1"/>
</dbReference>
<dbReference type="CDD" id="cd05466">
    <property type="entry name" value="PBP2_LTTR_substrate"/>
    <property type="match status" value="1"/>
</dbReference>
<evidence type="ECO:0000313" key="6">
    <source>
        <dbReference type="EMBL" id="KRN26409.1"/>
    </source>
</evidence>
<evidence type="ECO:0000256" key="1">
    <source>
        <dbReference type="ARBA" id="ARBA00009437"/>
    </source>
</evidence>
<dbReference type="SUPFAM" id="SSF53850">
    <property type="entry name" value="Periplasmic binding protein-like II"/>
    <property type="match status" value="1"/>
</dbReference>
<dbReference type="InterPro" id="IPR005119">
    <property type="entry name" value="LysR_subst-bd"/>
</dbReference>
<evidence type="ECO:0000256" key="2">
    <source>
        <dbReference type="ARBA" id="ARBA00023015"/>
    </source>
</evidence>
<dbReference type="Pfam" id="PF03466">
    <property type="entry name" value="LysR_substrate"/>
    <property type="match status" value="1"/>
</dbReference>
<dbReference type="STRING" id="1423804.FD14_GL002199"/>
<dbReference type="PATRIC" id="fig|1423804.4.peg.2385"/>
<comment type="similarity">
    <text evidence="1">Belongs to the LysR transcriptional regulatory family.</text>
</comment>
<evidence type="ECO:0000313" key="7">
    <source>
        <dbReference type="Proteomes" id="UP000051442"/>
    </source>
</evidence>
<dbReference type="PRINTS" id="PR00039">
    <property type="entry name" value="HTHLYSR"/>
</dbReference>
<dbReference type="PANTHER" id="PTHR30346:SF0">
    <property type="entry name" value="HCA OPERON TRANSCRIPTIONAL ACTIVATOR HCAR"/>
    <property type="match status" value="1"/>
</dbReference>
<dbReference type="GO" id="GO:0032993">
    <property type="term" value="C:protein-DNA complex"/>
    <property type="evidence" value="ECO:0007669"/>
    <property type="project" value="TreeGrafter"/>
</dbReference>
<gene>
    <name evidence="6" type="ORF">FD14_GL002199</name>
</gene>
<dbReference type="Gene3D" id="1.10.10.10">
    <property type="entry name" value="Winged helix-like DNA-binding domain superfamily/Winged helix DNA-binding domain"/>
    <property type="match status" value="1"/>
</dbReference>
<evidence type="ECO:0000259" key="5">
    <source>
        <dbReference type="PROSITE" id="PS50931"/>
    </source>
</evidence>
<organism evidence="6 7">
    <name type="scientific">Secundilactobacillus similis DSM 23365 = JCM 2765</name>
    <dbReference type="NCBI Taxonomy" id="1423804"/>
    <lineage>
        <taxon>Bacteria</taxon>
        <taxon>Bacillati</taxon>
        <taxon>Bacillota</taxon>
        <taxon>Bacilli</taxon>
        <taxon>Lactobacillales</taxon>
        <taxon>Lactobacillaceae</taxon>
        <taxon>Secundilactobacillus</taxon>
    </lineage>
</organism>
<keyword evidence="4" id="KW-0804">Transcription</keyword>
<reference evidence="6 7" key="1">
    <citation type="journal article" date="2015" name="Genome Announc.">
        <title>Expanding the biotechnology potential of lactobacilli through comparative genomics of 213 strains and associated genera.</title>
        <authorList>
            <person name="Sun Z."/>
            <person name="Harris H.M."/>
            <person name="McCann A."/>
            <person name="Guo C."/>
            <person name="Argimon S."/>
            <person name="Zhang W."/>
            <person name="Yang X."/>
            <person name="Jeffery I.B."/>
            <person name="Cooney J.C."/>
            <person name="Kagawa T.F."/>
            <person name="Liu W."/>
            <person name="Song Y."/>
            <person name="Salvetti E."/>
            <person name="Wrobel A."/>
            <person name="Rasinkangas P."/>
            <person name="Parkhill J."/>
            <person name="Rea M.C."/>
            <person name="O'Sullivan O."/>
            <person name="Ritari J."/>
            <person name="Douillard F.P."/>
            <person name="Paul Ross R."/>
            <person name="Yang R."/>
            <person name="Briner A.E."/>
            <person name="Felis G.E."/>
            <person name="de Vos W.M."/>
            <person name="Barrangou R."/>
            <person name="Klaenhammer T.R."/>
            <person name="Caufield P.W."/>
            <person name="Cui Y."/>
            <person name="Zhang H."/>
            <person name="O'Toole P.W."/>
        </authorList>
    </citation>
    <scope>NUCLEOTIDE SEQUENCE [LARGE SCALE GENOMIC DNA]</scope>
    <source>
        <strain evidence="6 7">DSM 23365</strain>
    </source>
</reference>
<dbReference type="AlphaFoldDB" id="A0A0R2FD39"/>
<evidence type="ECO:0000256" key="3">
    <source>
        <dbReference type="ARBA" id="ARBA00023125"/>
    </source>
</evidence>
<dbReference type="Proteomes" id="UP000051442">
    <property type="component" value="Unassembled WGS sequence"/>
</dbReference>
<sequence>MNIQQMRYVLAVVDNGSFHAAAKKLYVSQPSLSHGIKALELELNAQLFKRTRQGNFLTPAGTQFVKHARKIVGDVENLQHRFANVHHDHQSFAIASQYCAALSPLLTSLTTSYPDYQSFRLVDGDYQKIIAEVAQFHCQLGILAVADLDLPQLTNTLAQQHLVYETLSTYQTQVFLRPTHPLANKAELRLADLTAYPHVIATPDTHPSSTPTITCSDPLTTVDLIRESDAYATDLGPLTTPASVGLIAKKLTGANTIHVLLIRTANTDIPPIAAAARHELRQYFNHHQQIGA</sequence>
<dbReference type="Pfam" id="PF00126">
    <property type="entry name" value="HTH_1"/>
    <property type="match status" value="1"/>
</dbReference>
<dbReference type="GO" id="GO:0003700">
    <property type="term" value="F:DNA-binding transcription factor activity"/>
    <property type="evidence" value="ECO:0007669"/>
    <property type="project" value="InterPro"/>
</dbReference>
<evidence type="ECO:0000256" key="4">
    <source>
        <dbReference type="ARBA" id="ARBA00023163"/>
    </source>
</evidence>
<dbReference type="EMBL" id="AYZM01000035">
    <property type="protein sequence ID" value="KRN26409.1"/>
    <property type="molecule type" value="Genomic_DNA"/>
</dbReference>
<dbReference type="InterPro" id="IPR036390">
    <property type="entry name" value="WH_DNA-bd_sf"/>
</dbReference>
<feature type="domain" description="HTH lysR-type" evidence="5">
    <location>
        <begin position="1"/>
        <end position="58"/>
    </location>
</feature>
<proteinExistence type="inferred from homology"/>
<comment type="caution">
    <text evidence="6">The sequence shown here is derived from an EMBL/GenBank/DDBJ whole genome shotgun (WGS) entry which is preliminary data.</text>
</comment>
<dbReference type="SUPFAM" id="SSF46785">
    <property type="entry name" value="Winged helix' DNA-binding domain"/>
    <property type="match status" value="1"/>
</dbReference>
<accession>A0A0R2FD39</accession>
<name>A0A0R2FD39_9LACO</name>
<keyword evidence="3" id="KW-0238">DNA-binding</keyword>